<dbReference type="EMBL" id="AWXA01000016">
    <property type="protein sequence ID" value="ERT60747.1"/>
    <property type="molecule type" value="Genomic_DNA"/>
</dbReference>
<evidence type="ECO:0000256" key="1">
    <source>
        <dbReference type="ARBA" id="ARBA00022679"/>
    </source>
</evidence>
<feature type="domain" description="GHMP kinase C-terminal" evidence="6">
    <location>
        <begin position="195"/>
        <end position="259"/>
    </location>
</feature>
<accession>U7UMT9</accession>
<keyword evidence="8" id="KW-1185">Reference proteome</keyword>
<evidence type="ECO:0000256" key="3">
    <source>
        <dbReference type="ARBA" id="ARBA00022777"/>
    </source>
</evidence>
<dbReference type="PATRIC" id="fig|1111454.3.peg.781"/>
<dbReference type="Gene3D" id="3.30.230.10">
    <property type="match status" value="1"/>
</dbReference>
<protein>
    <submittedName>
        <fullName evidence="7">GHMP kinase, N-terminal domain protein</fullName>
    </submittedName>
</protein>
<reference evidence="7 8" key="1">
    <citation type="submission" date="2013-09" db="EMBL/GenBank/DDBJ databases">
        <authorList>
            <person name="Durkin A.S."/>
            <person name="Haft D.R."/>
            <person name="McCorrison J."/>
            <person name="Torralba M."/>
            <person name="Gillis M."/>
            <person name="Haft D.H."/>
            <person name="Methe B."/>
            <person name="Sutton G."/>
            <person name="Nelson K.E."/>
        </authorList>
    </citation>
    <scope>NUCLEOTIDE SEQUENCE [LARGE SCALE GENOMIC DNA]</scope>
    <source>
        <strain evidence="7 8">BV3C16-1</strain>
    </source>
</reference>
<keyword evidence="2" id="KW-0547">Nucleotide-binding</keyword>
<dbReference type="STRING" id="1111454.HMPREF1250_0206"/>
<keyword evidence="4" id="KW-0067">ATP-binding</keyword>
<dbReference type="GO" id="GO:0050515">
    <property type="term" value="F:4-(cytidine 5'-diphospho)-2-C-methyl-D-erythritol kinase activity"/>
    <property type="evidence" value="ECO:0007669"/>
    <property type="project" value="TreeGrafter"/>
</dbReference>
<dbReference type="AlphaFoldDB" id="U7UMT9"/>
<organism evidence="7 8">
    <name type="scientific">Megasphaera vaginalis</name>
    <name type="common">ex Srinivasan et al. 2021</name>
    <dbReference type="NCBI Taxonomy" id="1111454"/>
    <lineage>
        <taxon>Bacteria</taxon>
        <taxon>Bacillati</taxon>
        <taxon>Bacillota</taxon>
        <taxon>Negativicutes</taxon>
        <taxon>Veillonellales</taxon>
        <taxon>Veillonellaceae</taxon>
        <taxon>Megasphaera</taxon>
    </lineage>
</organism>
<dbReference type="Pfam" id="PF08544">
    <property type="entry name" value="GHMP_kinases_C"/>
    <property type="match status" value="1"/>
</dbReference>
<dbReference type="PANTHER" id="PTHR43527">
    <property type="entry name" value="4-DIPHOSPHOCYTIDYL-2-C-METHYL-D-ERYTHRITOL KINASE, CHLOROPLASTIC"/>
    <property type="match status" value="1"/>
</dbReference>
<dbReference type="InterPro" id="IPR020568">
    <property type="entry name" value="Ribosomal_Su5_D2-typ_SF"/>
</dbReference>
<evidence type="ECO:0000313" key="7">
    <source>
        <dbReference type="EMBL" id="ERT60747.1"/>
    </source>
</evidence>
<name>U7UMT9_9FIRM</name>
<comment type="caution">
    <text evidence="7">The sequence shown here is derived from an EMBL/GenBank/DDBJ whole genome shotgun (WGS) entry which is preliminary data.</text>
</comment>
<keyword evidence="1" id="KW-0808">Transferase</keyword>
<evidence type="ECO:0000259" key="6">
    <source>
        <dbReference type="Pfam" id="PF08544"/>
    </source>
</evidence>
<sequence>MEIRVRVPGSCGELLQGVAGTTPFLVTAPVNRYTTVFISDTGRPAVPLGEKSRSALRRTLAYLGESRFPFSLSLCSELPQGKGMASSSADVSAVIIATAAAFGRRLSEAETAVLATSVEPTDGIFCRGIVAFDHVHGAVLHRWTEIPPYCIAVFDMGGSVDTLALHRKLATQGEKRLRLPAETLCSMTVDDVLQAAAESLFLNQEILRKPQLGVLAATARQYGAVSICGAHSGTVVGAFFPVSLTPETVRQMGEEIAAAFPEWRLLDVVRLIDGGYEMTCR</sequence>
<dbReference type="InterPro" id="IPR014721">
    <property type="entry name" value="Ribsml_uS5_D2-typ_fold_subgr"/>
</dbReference>
<proteinExistence type="predicted"/>
<dbReference type="SUPFAM" id="SSF54211">
    <property type="entry name" value="Ribosomal protein S5 domain 2-like"/>
    <property type="match status" value="1"/>
</dbReference>
<keyword evidence="3 7" id="KW-0418">Kinase</keyword>
<evidence type="ECO:0000259" key="5">
    <source>
        <dbReference type="Pfam" id="PF00288"/>
    </source>
</evidence>
<dbReference type="InterPro" id="IPR006204">
    <property type="entry name" value="GHMP_kinase_N_dom"/>
</dbReference>
<evidence type="ECO:0000256" key="4">
    <source>
        <dbReference type="ARBA" id="ARBA00022840"/>
    </source>
</evidence>
<dbReference type="Pfam" id="PF00288">
    <property type="entry name" value="GHMP_kinases_N"/>
    <property type="match status" value="1"/>
</dbReference>
<dbReference type="InterPro" id="IPR013750">
    <property type="entry name" value="GHMP_kinase_C_dom"/>
</dbReference>
<dbReference type="PANTHER" id="PTHR43527:SF1">
    <property type="entry name" value="L-THREONINE KINASE"/>
    <property type="match status" value="1"/>
</dbReference>
<feature type="domain" description="GHMP kinase N-terminal" evidence="5">
    <location>
        <begin position="56"/>
        <end position="119"/>
    </location>
</feature>
<evidence type="ECO:0000313" key="8">
    <source>
        <dbReference type="Proteomes" id="UP000017090"/>
    </source>
</evidence>
<dbReference type="Proteomes" id="UP000017090">
    <property type="component" value="Unassembled WGS sequence"/>
</dbReference>
<gene>
    <name evidence="7" type="ORF">HMPREF1250_0206</name>
</gene>
<dbReference type="GO" id="GO:0005524">
    <property type="term" value="F:ATP binding"/>
    <property type="evidence" value="ECO:0007669"/>
    <property type="project" value="UniProtKB-KW"/>
</dbReference>
<dbReference type="OrthoDB" id="4548147at2"/>
<dbReference type="RefSeq" id="WP_023053291.1">
    <property type="nucleotide sequence ID" value="NZ_AWXA01000016.1"/>
</dbReference>
<dbReference type="eggNOG" id="COG4542">
    <property type="taxonomic scope" value="Bacteria"/>
</dbReference>
<evidence type="ECO:0000256" key="2">
    <source>
        <dbReference type="ARBA" id="ARBA00022741"/>
    </source>
</evidence>